<evidence type="ECO:0000256" key="8">
    <source>
        <dbReference type="SAM" id="Phobius"/>
    </source>
</evidence>
<dbReference type="PANTHER" id="PTHR10740:SF1">
    <property type="entry name" value="PROTRANSFORMING GROWTH FACTOR ALPHA"/>
    <property type="match status" value="1"/>
</dbReference>
<keyword evidence="2" id="KW-0964">Secreted</keyword>
<proteinExistence type="predicted"/>
<sequence>MIDVTAKKLAATKTLIPGIVPLAAWCEQNAISLERNSFLIPRLGILSSKSQGDFLARLRSGMEMRLRSKNKPRFTRGRVSATMELSVPNHHRSGEGRFVCRPPVAAAVWSHFSACPDSHSQFCFHGTCRFLLHEEKPACICQSGYIGSRCERVDLLAVVAANQKKQTITALVVVSVIACVVLIMVCVLIQ</sequence>
<comment type="caution">
    <text evidence="10">The sequence shown here is derived from an EMBL/GenBank/DDBJ whole genome shotgun (WGS) entry which is preliminary data.</text>
</comment>
<dbReference type="EMBL" id="JAIPUX010003283">
    <property type="protein sequence ID" value="KAH0623040.1"/>
    <property type="molecule type" value="Genomic_DNA"/>
</dbReference>
<evidence type="ECO:0000256" key="2">
    <source>
        <dbReference type="ARBA" id="ARBA00022525"/>
    </source>
</evidence>
<feature type="disulfide bond" evidence="7">
    <location>
        <begin position="141"/>
        <end position="150"/>
    </location>
</feature>
<evidence type="ECO:0000256" key="5">
    <source>
        <dbReference type="ARBA" id="ARBA00023157"/>
    </source>
</evidence>
<dbReference type="PANTHER" id="PTHR10740">
    <property type="entry name" value="TRANSFORMING GROWTH FACTOR ALPHA"/>
    <property type="match status" value="1"/>
</dbReference>
<keyword evidence="6" id="KW-0497">Mitogen</keyword>
<dbReference type="InterPro" id="IPR000742">
    <property type="entry name" value="EGF"/>
</dbReference>
<dbReference type="Proteomes" id="UP000826234">
    <property type="component" value="Unassembled WGS sequence"/>
</dbReference>
<feature type="domain" description="EGF-like" evidence="9">
    <location>
        <begin position="111"/>
        <end position="151"/>
    </location>
</feature>
<comment type="caution">
    <text evidence="7">Lacks conserved residue(s) required for the propagation of feature annotation.</text>
</comment>
<evidence type="ECO:0000256" key="6">
    <source>
        <dbReference type="ARBA" id="ARBA00023246"/>
    </source>
</evidence>
<evidence type="ECO:0000313" key="10">
    <source>
        <dbReference type="EMBL" id="KAH0623040.1"/>
    </source>
</evidence>
<keyword evidence="8" id="KW-1133">Transmembrane helix</keyword>
<keyword evidence="8" id="KW-0812">Transmembrane</keyword>
<evidence type="ECO:0000256" key="3">
    <source>
        <dbReference type="ARBA" id="ARBA00022536"/>
    </source>
</evidence>
<dbReference type="PRINTS" id="PR00009">
    <property type="entry name" value="EGFTGF"/>
</dbReference>
<keyword evidence="11" id="KW-1185">Reference proteome</keyword>
<protein>
    <recommendedName>
        <fullName evidence="9">EGF-like domain-containing protein</fullName>
    </recommendedName>
</protein>
<dbReference type="PROSITE" id="PS00022">
    <property type="entry name" value="EGF_1"/>
    <property type="match status" value="1"/>
</dbReference>
<feature type="transmembrane region" description="Helical" evidence="8">
    <location>
        <begin position="168"/>
        <end position="189"/>
    </location>
</feature>
<evidence type="ECO:0000313" key="11">
    <source>
        <dbReference type="Proteomes" id="UP000826234"/>
    </source>
</evidence>
<accession>A0ABQ7T0C7</accession>
<evidence type="ECO:0000256" key="1">
    <source>
        <dbReference type="ARBA" id="ARBA00004239"/>
    </source>
</evidence>
<organism evidence="10 11">
    <name type="scientific">Phrynosoma platyrhinos</name>
    <name type="common">Desert horned lizard</name>
    <dbReference type="NCBI Taxonomy" id="52577"/>
    <lineage>
        <taxon>Eukaryota</taxon>
        <taxon>Metazoa</taxon>
        <taxon>Chordata</taxon>
        <taxon>Craniata</taxon>
        <taxon>Vertebrata</taxon>
        <taxon>Euteleostomi</taxon>
        <taxon>Lepidosauria</taxon>
        <taxon>Squamata</taxon>
        <taxon>Bifurcata</taxon>
        <taxon>Unidentata</taxon>
        <taxon>Episquamata</taxon>
        <taxon>Toxicofera</taxon>
        <taxon>Iguania</taxon>
        <taxon>Phrynosomatidae</taxon>
        <taxon>Phrynosomatinae</taxon>
        <taxon>Phrynosoma</taxon>
    </lineage>
</organism>
<keyword evidence="3 7" id="KW-0245">EGF-like domain</keyword>
<evidence type="ECO:0000256" key="7">
    <source>
        <dbReference type="PROSITE-ProRule" id="PRU00076"/>
    </source>
</evidence>
<dbReference type="PROSITE" id="PS01186">
    <property type="entry name" value="EGF_2"/>
    <property type="match status" value="1"/>
</dbReference>
<dbReference type="SUPFAM" id="SSF57196">
    <property type="entry name" value="EGF/Laminin"/>
    <property type="match status" value="1"/>
</dbReference>
<dbReference type="Gene3D" id="2.10.25.10">
    <property type="entry name" value="Laminin"/>
    <property type="match status" value="1"/>
</dbReference>
<name>A0ABQ7T0C7_PHRPL</name>
<evidence type="ECO:0000259" key="9">
    <source>
        <dbReference type="PROSITE" id="PS50026"/>
    </source>
</evidence>
<comment type="subcellular location">
    <subcellularLocation>
        <location evidence="1">Secreted</location>
        <location evidence="1">Extracellular space</location>
    </subcellularLocation>
</comment>
<keyword evidence="4" id="KW-0339">Growth factor</keyword>
<keyword evidence="8" id="KW-0472">Membrane</keyword>
<keyword evidence="5 7" id="KW-1015">Disulfide bond</keyword>
<gene>
    <name evidence="10" type="ORF">JD844_030938</name>
</gene>
<dbReference type="PROSITE" id="PS50026">
    <property type="entry name" value="EGF_3"/>
    <property type="match status" value="1"/>
</dbReference>
<evidence type="ECO:0000256" key="4">
    <source>
        <dbReference type="ARBA" id="ARBA00023030"/>
    </source>
</evidence>
<reference evidence="10 11" key="1">
    <citation type="journal article" date="2022" name="Gigascience">
        <title>A chromosome-level genome assembly and annotation of the desert horned lizard, Phrynosoma platyrhinos, provides insight into chromosomal rearrangements among reptiles.</title>
        <authorList>
            <person name="Koochekian N."/>
            <person name="Ascanio A."/>
            <person name="Farleigh K."/>
            <person name="Card D.C."/>
            <person name="Schield D.R."/>
            <person name="Castoe T.A."/>
            <person name="Jezkova T."/>
        </authorList>
    </citation>
    <scope>NUCLEOTIDE SEQUENCE [LARGE SCALE GENOMIC DNA]</scope>
    <source>
        <strain evidence="10">NK-2021</strain>
    </source>
</reference>